<sequence length="307" mass="34000">MGATGTGKSKLSIDLSSAFAGEVVNSDKIQVYRGLDITTNKISLAERRSVPHHLLGALDPAAGELPRARFRALAACAIRDIAARDRLPVIAGGSNSFVHALLSERFDPQGDPFVDEDAGEEEEKGRRRRRLLRYRCCFLWVHVEAAVLAEYLDRRVEEMLGQGMVEELEEYFATEGEEAERRHPGLGKAIGVSEFKRYFTARGSRTNSEYDSAVAAIKANTRRLAESQVRKMERLVAIGWPLRRVDATATVEARLGAGLGASTTASCWKRDVEGPSLVAVEQLLLRKDGDVYDHRPHTRMCAAIRLH</sequence>
<reference evidence="6 7" key="1">
    <citation type="submission" date="2020-08" db="EMBL/GenBank/DDBJ databases">
        <title>Plant Genome Project.</title>
        <authorList>
            <person name="Zhang R.-G."/>
        </authorList>
    </citation>
    <scope>NUCLEOTIDE SEQUENCE [LARGE SCALE GENOMIC DNA]</scope>
    <source>
        <tissue evidence="6">Rhizome</tissue>
    </source>
</reference>
<keyword evidence="7" id="KW-1185">Reference proteome</keyword>
<dbReference type="InterPro" id="IPR039657">
    <property type="entry name" value="Dimethylallyltransferase"/>
</dbReference>
<keyword evidence="5" id="KW-0067">ATP-binding</keyword>
<keyword evidence="3" id="KW-0203">Cytokinin biosynthesis</keyword>
<dbReference type="InterPro" id="IPR027417">
    <property type="entry name" value="P-loop_NTPase"/>
</dbReference>
<protein>
    <submittedName>
        <fullName evidence="6">Uncharacterized protein</fullName>
    </submittedName>
</protein>
<proteinExistence type="inferred from homology"/>
<accession>A0A8J5FFJ8</accession>
<dbReference type="GO" id="GO:0005739">
    <property type="term" value="C:mitochondrion"/>
    <property type="evidence" value="ECO:0007669"/>
    <property type="project" value="TreeGrafter"/>
</dbReference>
<dbReference type="PANTHER" id="PTHR11088:SF86">
    <property type="entry name" value="ADENYLATE ISOPENTENYLTRANSFERASE 4-RELATED"/>
    <property type="match status" value="1"/>
</dbReference>
<dbReference type="Gene3D" id="3.40.50.300">
    <property type="entry name" value="P-loop containing nucleotide triphosphate hydrolases"/>
    <property type="match status" value="1"/>
</dbReference>
<evidence type="ECO:0000256" key="2">
    <source>
        <dbReference type="ARBA" id="ARBA00022679"/>
    </source>
</evidence>
<dbReference type="GO" id="GO:0052381">
    <property type="term" value="F:tRNA dimethylallyltransferase activity"/>
    <property type="evidence" value="ECO:0007669"/>
    <property type="project" value="TreeGrafter"/>
</dbReference>
<dbReference type="AlphaFoldDB" id="A0A8J5FFJ8"/>
<dbReference type="Gene3D" id="1.10.287.890">
    <property type="entry name" value="Crystal structure of tRNA isopentenylpyrophosphate transferase (bh2366) domain"/>
    <property type="match status" value="1"/>
</dbReference>
<evidence type="ECO:0000256" key="4">
    <source>
        <dbReference type="ARBA" id="ARBA00022741"/>
    </source>
</evidence>
<comment type="caution">
    <text evidence="6">The sequence shown here is derived from an EMBL/GenBank/DDBJ whole genome shotgun (WGS) entry which is preliminary data.</text>
</comment>
<evidence type="ECO:0000313" key="6">
    <source>
        <dbReference type="EMBL" id="KAG6486717.1"/>
    </source>
</evidence>
<dbReference type="Proteomes" id="UP000734854">
    <property type="component" value="Unassembled WGS sequence"/>
</dbReference>
<name>A0A8J5FFJ8_ZINOF</name>
<dbReference type="Pfam" id="PF01715">
    <property type="entry name" value="IPPT"/>
    <property type="match status" value="2"/>
</dbReference>
<dbReference type="EMBL" id="JACMSC010000015">
    <property type="protein sequence ID" value="KAG6486717.1"/>
    <property type="molecule type" value="Genomic_DNA"/>
</dbReference>
<keyword evidence="4" id="KW-0547">Nucleotide-binding</keyword>
<evidence type="ECO:0000256" key="1">
    <source>
        <dbReference type="ARBA" id="ARBA00005842"/>
    </source>
</evidence>
<dbReference type="GO" id="GO:0009691">
    <property type="term" value="P:cytokinin biosynthetic process"/>
    <property type="evidence" value="ECO:0007669"/>
    <property type="project" value="UniProtKB-KW"/>
</dbReference>
<dbReference type="SUPFAM" id="SSF52540">
    <property type="entry name" value="P-loop containing nucleoside triphosphate hydrolases"/>
    <property type="match status" value="1"/>
</dbReference>
<dbReference type="PANTHER" id="PTHR11088">
    <property type="entry name" value="TRNA DIMETHYLALLYLTRANSFERASE"/>
    <property type="match status" value="1"/>
</dbReference>
<dbReference type="GO" id="GO:0005524">
    <property type="term" value="F:ATP binding"/>
    <property type="evidence" value="ECO:0007669"/>
    <property type="project" value="UniProtKB-KW"/>
</dbReference>
<dbReference type="GO" id="GO:0006400">
    <property type="term" value="P:tRNA modification"/>
    <property type="evidence" value="ECO:0007669"/>
    <property type="project" value="TreeGrafter"/>
</dbReference>
<organism evidence="6 7">
    <name type="scientific">Zingiber officinale</name>
    <name type="common">Ginger</name>
    <name type="synonym">Amomum zingiber</name>
    <dbReference type="NCBI Taxonomy" id="94328"/>
    <lineage>
        <taxon>Eukaryota</taxon>
        <taxon>Viridiplantae</taxon>
        <taxon>Streptophyta</taxon>
        <taxon>Embryophyta</taxon>
        <taxon>Tracheophyta</taxon>
        <taxon>Spermatophyta</taxon>
        <taxon>Magnoliopsida</taxon>
        <taxon>Liliopsida</taxon>
        <taxon>Zingiberales</taxon>
        <taxon>Zingiberaceae</taxon>
        <taxon>Zingiber</taxon>
    </lineage>
</organism>
<evidence type="ECO:0000256" key="3">
    <source>
        <dbReference type="ARBA" id="ARBA00022712"/>
    </source>
</evidence>
<comment type="similarity">
    <text evidence="1">Belongs to the IPP transferase family.</text>
</comment>
<gene>
    <name evidence="6" type="ORF">ZIOFF_055296</name>
</gene>
<evidence type="ECO:0000256" key="5">
    <source>
        <dbReference type="ARBA" id="ARBA00022840"/>
    </source>
</evidence>
<evidence type="ECO:0000313" key="7">
    <source>
        <dbReference type="Proteomes" id="UP000734854"/>
    </source>
</evidence>
<keyword evidence="2" id="KW-0808">Transferase</keyword>